<evidence type="ECO:0000259" key="8">
    <source>
        <dbReference type="Pfam" id="PF04138"/>
    </source>
</evidence>
<dbReference type="OrthoDB" id="2082501at2"/>
<feature type="transmembrane region" description="Helical" evidence="7">
    <location>
        <begin position="21"/>
        <end position="43"/>
    </location>
</feature>
<gene>
    <name evidence="9" type="ORF">CVS27_05190</name>
</gene>
<dbReference type="GO" id="GO:0005886">
    <property type="term" value="C:plasma membrane"/>
    <property type="evidence" value="ECO:0007669"/>
    <property type="project" value="TreeGrafter"/>
</dbReference>
<dbReference type="AlphaFoldDB" id="A0A2S3ZZH7"/>
<evidence type="ECO:0000313" key="10">
    <source>
        <dbReference type="Proteomes" id="UP000237061"/>
    </source>
</evidence>
<dbReference type="Pfam" id="PF04138">
    <property type="entry name" value="GtrA_DPMS_TM"/>
    <property type="match status" value="1"/>
</dbReference>
<evidence type="ECO:0000313" key="9">
    <source>
        <dbReference type="EMBL" id="POH74613.1"/>
    </source>
</evidence>
<evidence type="ECO:0000256" key="1">
    <source>
        <dbReference type="ARBA" id="ARBA00004141"/>
    </source>
</evidence>
<reference evidence="9 10" key="1">
    <citation type="submission" date="2018-01" db="EMBL/GenBank/DDBJ databases">
        <title>Arthrobacter sp. nov., from glaciers in China.</title>
        <authorList>
            <person name="Liu Q."/>
            <person name="Xin Y.-H."/>
        </authorList>
    </citation>
    <scope>NUCLEOTIDE SEQUENCE [LARGE SCALE GENOMIC DNA]</scope>
    <source>
        <strain evidence="9 10">HLT2-12-2</strain>
    </source>
</reference>
<feature type="transmembrane region" description="Helical" evidence="7">
    <location>
        <begin position="85"/>
        <end position="107"/>
    </location>
</feature>
<dbReference type="PANTHER" id="PTHR38459:SF1">
    <property type="entry name" value="PROPHAGE BACTOPRENOL-LINKED GLUCOSE TRANSLOCASE HOMOLOG"/>
    <property type="match status" value="1"/>
</dbReference>
<comment type="similarity">
    <text evidence="2">Belongs to the GtrA family.</text>
</comment>
<proteinExistence type="inferred from homology"/>
<keyword evidence="5 7" id="KW-0472">Membrane</keyword>
<accession>A0A2S3ZZH7</accession>
<dbReference type="InterPro" id="IPR007267">
    <property type="entry name" value="GtrA_DPMS_TM"/>
</dbReference>
<dbReference type="GO" id="GO:0000271">
    <property type="term" value="P:polysaccharide biosynthetic process"/>
    <property type="evidence" value="ECO:0007669"/>
    <property type="project" value="InterPro"/>
</dbReference>
<name>A0A2S3ZZH7_ARTGL</name>
<feature type="region of interest" description="Disordered" evidence="6">
    <location>
        <begin position="145"/>
        <end position="169"/>
    </location>
</feature>
<comment type="subcellular location">
    <subcellularLocation>
        <location evidence="1">Membrane</location>
        <topology evidence="1">Multi-pass membrane protein</topology>
    </subcellularLocation>
</comment>
<keyword evidence="10" id="KW-1185">Reference proteome</keyword>
<evidence type="ECO:0000256" key="3">
    <source>
        <dbReference type="ARBA" id="ARBA00022692"/>
    </source>
</evidence>
<keyword evidence="4 7" id="KW-1133">Transmembrane helix</keyword>
<organism evidence="9 10">
    <name type="scientific">Arthrobacter glacialis</name>
    <dbReference type="NCBI Taxonomy" id="1664"/>
    <lineage>
        <taxon>Bacteria</taxon>
        <taxon>Bacillati</taxon>
        <taxon>Actinomycetota</taxon>
        <taxon>Actinomycetes</taxon>
        <taxon>Micrococcales</taxon>
        <taxon>Micrococcaceae</taxon>
        <taxon>Arthrobacter</taxon>
    </lineage>
</organism>
<comment type="caution">
    <text evidence="9">The sequence shown here is derived from an EMBL/GenBank/DDBJ whole genome shotgun (WGS) entry which is preliminary data.</text>
</comment>
<dbReference type="RefSeq" id="WP_103464658.1">
    <property type="nucleotide sequence ID" value="NZ_PPXB01000008.1"/>
</dbReference>
<evidence type="ECO:0000256" key="2">
    <source>
        <dbReference type="ARBA" id="ARBA00009399"/>
    </source>
</evidence>
<feature type="transmembrane region" description="Helical" evidence="7">
    <location>
        <begin position="49"/>
        <end position="73"/>
    </location>
</feature>
<dbReference type="Proteomes" id="UP000237061">
    <property type="component" value="Unassembled WGS sequence"/>
</dbReference>
<dbReference type="InterPro" id="IPR051401">
    <property type="entry name" value="GtrA_CellWall_Glycosyl"/>
</dbReference>
<evidence type="ECO:0000256" key="6">
    <source>
        <dbReference type="SAM" id="MobiDB-lite"/>
    </source>
</evidence>
<evidence type="ECO:0000256" key="7">
    <source>
        <dbReference type="SAM" id="Phobius"/>
    </source>
</evidence>
<feature type="domain" description="GtrA/DPMS transmembrane" evidence="8">
    <location>
        <begin position="24"/>
        <end position="137"/>
    </location>
</feature>
<sequence>MPQQSPTTGRRSLVAILDNSYLLKFLLVGGLSFAIDLALLVVLHEVFGVGLWLATPVAFLTSLIFNFLLQRIFTFKATNRSHASFIRYAILVAFNTLATDLIVNTFANLELTYTAGKVVATALTMVWNFYLYKYWIFRSDRQPTQAGTENDPDAVPQQGGVEAPITPGK</sequence>
<feature type="transmembrane region" description="Helical" evidence="7">
    <location>
        <begin position="113"/>
        <end position="132"/>
    </location>
</feature>
<keyword evidence="3 7" id="KW-0812">Transmembrane</keyword>
<protein>
    <recommendedName>
        <fullName evidence="8">GtrA/DPMS transmembrane domain-containing protein</fullName>
    </recommendedName>
</protein>
<dbReference type="PANTHER" id="PTHR38459">
    <property type="entry name" value="PROPHAGE BACTOPRENOL-LINKED GLUCOSE TRANSLOCASE HOMOLOG"/>
    <property type="match status" value="1"/>
</dbReference>
<evidence type="ECO:0000256" key="4">
    <source>
        <dbReference type="ARBA" id="ARBA00022989"/>
    </source>
</evidence>
<evidence type="ECO:0000256" key="5">
    <source>
        <dbReference type="ARBA" id="ARBA00023136"/>
    </source>
</evidence>
<dbReference type="EMBL" id="PPXC01000003">
    <property type="protein sequence ID" value="POH74613.1"/>
    <property type="molecule type" value="Genomic_DNA"/>
</dbReference>